<evidence type="ECO:0000313" key="3">
    <source>
        <dbReference type="Proteomes" id="UP000033996"/>
    </source>
</evidence>
<accession>A0A837HQ33</accession>
<name>A0A837HQ33_9BACT</name>
<gene>
    <name evidence="2" type="ORF">UT35_C0002G0026</name>
</gene>
<protein>
    <recommendedName>
        <fullName evidence="1">HNH nuclease domain-containing protein</fullName>
    </recommendedName>
</protein>
<proteinExistence type="predicted"/>
<comment type="caution">
    <text evidence="2">The sequence shown here is derived from an EMBL/GenBank/DDBJ whole genome shotgun (WGS) entry which is preliminary data.</text>
</comment>
<dbReference type="InterPro" id="IPR003615">
    <property type="entry name" value="HNH_nuc"/>
</dbReference>
<dbReference type="Pfam" id="PF13392">
    <property type="entry name" value="HNH_3"/>
    <property type="match status" value="1"/>
</dbReference>
<evidence type="ECO:0000259" key="1">
    <source>
        <dbReference type="Pfam" id="PF13392"/>
    </source>
</evidence>
<dbReference type="InterPro" id="IPR044925">
    <property type="entry name" value="His-Me_finger_sf"/>
</dbReference>
<dbReference type="AlphaFoldDB" id="A0A837HQ33"/>
<evidence type="ECO:0000313" key="2">
    <source>
        <dbReference type="EMBL" id="KKR09576.1"/>
    </source>
</evidence>
<reference evidence="2 3" key="1">
    <citation type="journal article" date="2015" name="Nature">
        <title>rRNA introns, odd ribosomes, and small enigmatic genomes across a large radiation of phyla.</title>
        <authorList>
            <person name="Brown C.T."/>
            <person name="Hug L.A."/>
            <person name="Thomas B.C."/>
            <person name="Sharon I."/>
            <person name="Castelle C.J."/>
            <person name="Singh A."/>
            <person name="Wilkins M.J."/>
            <person name="Williams K.H."/>
            <person name="Banfield J.F."/>
        </authorList>
    </citation>
    <scope>NUCLEOTIDE SEQUENCE [LARGE SCALE GENOMIC DNA]</scope>
</reference>
<dbReference type="Gene3D" id="3.90.75.20">
    <property type="match status" value="1"/>
</dbReference>
<dbReference type="EMBL" id="LBWL01000002">
    <property type="protein sequence ID" value="KKR09576.1"/>
    <property type="molecule type" value="Genomic_DNA"/>
</dbReference>
<dbReference type="Proteomes" id="UP000033996">
    <property type="component" value="Unassembled WGS sequence"/>
</dbReference>
<sequence>MKDIKGFEELYAITKDGRVWSYRNKKFLVPHKYKILKWYYSTTLCKKGIKKNFKIHRLVSEAYTPNPNNLREVNHKNGIKNDNRVENLEWCSSSENKKHAKENGFYSNMPKGEDCGVTKFNKKTIKQIRKDYLIKKDYPKKCHLTSYRKLAKKYKMSKSNIEAIITGFSWKHLKVY</sequence>
<feature type="domain" description="HNH nuclease" evidence="1">
    <location>
        <begin position="54"/>
        <end position="97"/>
    </location>
</feature>
<dbReference type="SUPFAM" id="SSF54060">
    <property type="entry name" value="His-Me finger endonucleases"/>
    <property type="match status" value="1"/>
</dbReference>
<organism evidence="2 3">
    <name type="scientific">Candidatus Yanofskybacteria bacterium GW2011_GWD1_39_16</name>
    <dbReference type="NCBI Taxonomy" id="1619030"/>
    <lineage>
        <taxon>Bacteria</taxon>
        <taxon>Candidatus Yanofskyibacteriota</taxon>
    </lineage>
</organism>